<sequence length="449" mass="51835">LVDIFKIDKTVFSSNITIPNDSTLTININHTNQNINNSNIIILENAFSNIKIHQLNFHNIKKFNGKQEFNTNCFGQNLTINEILFQKSNLEGFITTSKQRYSSKTTNIFSLIIDTCSLSSLSSHNIPTFLNSLIKLQILSTNLTQITTHTFQAWELQLKELIIKNNTQLHFLSSEMVDGVLMQLTNLDLSSNIIEIFNPQQFFQSFEYTKHLYLQYQHLDTFLKPNILSTLFNLETIDFKYSYIINNNSQLIIDTIPSNMKYLKSIDISYTNLTEKMIIELLKIVSHSPTNHTINIKLHGYLLNESNFCSYIETDRQMVSIELDVQHPCNCIVDYLYEPYIKNLDYQLSSRSIPDCLKNLTRSSCDLNLSQCKSTTDDKTKSIWNLSFIGLLSGGALFLVICISLATTLIYRRRNHIERRMTDLFMDQPIENPLAKVIHERTSQSGIKF</sequence>
<dbReference type="EMBL" id="CAJNOQ010015131">
    <property type="protein sequence ID" value="CAF1355905.1"/>
    <property type="molecule type" value="Genomic_DNA"/>
</dbReference>
<evidence type="ECO:0000256" key="1">
    <source>
        <dbReference type="SAM" id="Phobius"/>
    </source>
</evidence>
<feature type="transmembrane region" description="Helical" evidence="1">
    <location>
        <begin position="383"/>
        <end position="411"/>
    </location>
</feature>
<comment type="caution">
    <text evidence="2">The sequence shown here is derived from an EMBL/GenBank/DDBJ whole genome shotgun (WGS) entry which is preliminary data.</text>
</comment>
<reference evidence="2" key="1">
    <citation type="submission" date="2021-02" db="EMBL/GenBank/DDBJ databases">
        <authorList>
            <person name="Nowell W R."/>
        </authorList>
    </citation>
    <scope>NUCLEOTIDE SEQUENCE</scope>
</reference>
<keyword evidence="1" id="KW-0472">Membrane</keyword>
<protein>
    <submittedName>
        <fullName evidence="2">Uncharacterized protein</fullName>
    </submittedName>
</protein>
<name>A0A815HS07_9BILA</name>
<keyword evidence="1" id="KW-1133">Transmembrane helix</keyword>
<dbReference type="EMBL" id="CAJOBC010066848">
    <property type="protein sequence ID" value="CAF4229344.1"/>
    <property type="molecule type" value="Genomic_DNA"/>
</dbReference>
<keyword evidence="4" id="KW-1185">Reference proteome</keyword>
<dbReference type="InterPro" id="IPR032675">
    <property type="entry name" value="LRR_dom_sf"/>
</dbReference>
<dbReference type="SUPFAM" id="SSF52047">
    <property type="entry name" value="RNI-like"/>
    <property type="match status" value="1"/>
</dbReference>
<organism evidence="2 4">
    <name type="scientific">Didymodactylos carnosus</name>
    <dbReference type="NCBI Taxonomy" id="1234261"/>
    <lineage>
        <taxon>Eukaryota</taxon>
        <taxon>Metazoa</taxon>
        <taxon>Spiralia</taxon>
        <taxon>Gnathifera</taxon>
        <taxon>Rotifera</taxon>
        <taxon>Eurotatoria</taxon>
        <taxon>Bdelloidea</taxon>
        <taxon>Philodinida</taxon>
        <taxon>Philodinidae</taxon>
        <taxon>Didymodactylos</taxon>
    </lineage>
</organism>
<dbReference type="Proteomes" id="UP000681722">
    <property type="component" value="Unassembled WGS sequence"/>
</dbReference>
<accession>A0A815HS07</accession>
<dbReference type="Gene3D" id="3.80.10.10">
    <property type="entry name" value="Ribonuclease Inhibitor"/>
    <property type="match status" value="1"/>
</dbReference>
<gene>
    <name evidence="2" type="ORF">GPM918_LOCUS31139</name>
    <name evidence="3" type="ORF">SRO942_LOCUS31771</name>
</gene>
<feature type="non-terminal residue" evidence="2">
    <location>
        <position position="1"/>
    </location>
</feature>
<dbReference type="AlphaFoldDB" id="A0A815HS07"/>
<evidence type="ECO:0000313" key="4">
    <source>
        <dbReference type="Proteomes" id="UP000663829"/>
    </source>
</evidence>
<dbReference type="Proteomes" id="UP000663829">
    <property type="component" value="Unassembled WGS sequence"/>
</dbReference>
<dbReference type="OrthoDB" id="10031891at2759"/>
<proteinExistence type="predicted"/>
<evidence type="ECO:0000313" key="2">
    <source>
        <dbReference type="EMBL" id="CAF1355905.1"/>
    </source>
</evidence>
<evidence type="ECO:0000313" key="3">
    <source>
        <dbReference type="EMBL" id="CAF4229344.1"/>
    </source>
</evidence>
<keyword evidence="1" id="KW-0812">Transmembrane</keyword>